<proteinExistence type="predicted"/>
<dbReference type="Proteomes" id="UP000061468">
    <property type="component" value="Chromosome"/>
</dbReference>
<evidence type="ECO:0000313" key="4">
    <source>
        <dbReference type="EMBL" id="AMJ78985.1"/>
    </source>
</evidence>
<evidence type="ECO:0000313" key="5">
    <source>
        <dbReference type="Proteomes" id="UP000061468"/>
    </source>
</evidence>
<gene>
    <name evidence="4" type="ORF">AV942_12120</name>
</gene>
<protein>
    <submittedName>
        <fullName evidence="4">Glycosyl transferase family 2</fullName>
    </submittedName>
</protein>
<dbReference type="AlphaFoldDB" id="A0AAC9AEA4"/>
<dbReference type="Pfam" id="PF02709">
    <property type="entry name" value="Glyco_transf_7C"/>
    <property type="match status" value="1"/>
</dbReference>
<feature type="domain" description="Galactosyltransferase C-terminal" evidence="3">
    <location>
        <begin position="160"/>
        <end position="220"/>
    </location>
</feature>
<keyword evidence="1 4" id="KW-0808">Transferase</keyword>
<evidence type="ECO:0000256" key="2">
    <source>
        <dbReference type="SAM" id="MobiDB-lite"/>
    </source>
</evidence>
<name>A0AAC9AEA4_9ALTE</name>
<accession>A0AAC9AEA4</accession>
<dbReference type="InterPro" id="IPR027791">
    <property type="entry name" value="Galactosyl_T_C"/>
</dbReference>
<evidence type="ECO:0000256" key="1">
    <source>
        <dbReference type="ARBA" id="ARBA00022679"/>
    </source>
</evidence>
<evidence type="ECO:0000259" key="3">
    <source>
        <dbReference type="Pfam" id="PF02709"/>
    </source>
</evidence>
<dbReference type="OMA" id="MGHWLHA"/>
<organism evidence="4 5">
    <name type="scientific">Alteromonas mediterranea</name>
    <dbReference type="NCBI Taxonomy" id="314275"/>
    <lineage>
        <taxon>Bacteria</taxon>
        <taxon>Pseudomonadati</taxon>
        <taxon>Pseudomonadota</taxon>
        <taxon>Gammaproteobacteria</taxon>
        <taxon>Alteromonadales</taxon>
        <taxon>Alteromonadaceae</taxon>
        <taxon>Alteromonas/Salinimonas group</taxon>
        <taxon>Alteromonas</taxon>
    </lineage>
</organism>
<dbReference type="GO" id="GO:0016740">
    <property type="term" value="F:transferase activity"/>
    <property type="evidence" value="ECO:0007669"/>
    <property type="project" value="UniProtKB-KW"/>
</dbReference>
<sequence length="327" mass="36410">MRSPVSAVTIVKSRTEKLCNLISQLEQCSPTPDELVLVWMAPPSDLSLIKSDKFDIVHKFTTQGELPIAKARNKGMQAAKHANLAYLNVDAVISPSLFRDGLLALKDNSVVFTSVVFLPSERCNKTYSDISKNEQQIGYLASNDETLPEDDNNEIPSREKENHHGKFSDDSICSTVFFIRKADFQKTGGFDEGYAGFGLNDEDFFTNCRALGYSLEQLPTRTFAPQRPNYQCPVNHLLDFVHNAQRFYSKWGFYPCENVLNAYAEEGYINADFKANGVKIVQLPEHEDEAAITPSVDTLSPSSNANTVAFTSFHSPAKNQEVLSTTA</sequence>
<dbReference type="EMBL" id="CP013928">
    <property type="protein sequence ID" value="AMJ78985.1"/>
    <property type="molecule type" value="Genomic_DNA"/>
</dbReference>
<feature type="compositionally biased region" description="Basic and acidic residues" evidence="2">
    <location>
        <begin position="156"/>
        <end position="166"/>
    </location>
</feature>
<feature type="region of interest" description="Disordered" evidence="2">
    <location>
        <begin position="141"/>
        <end position="166"/>
    </location>
</feature>
<reference evidence="4 5" key="1">
    <citation type="submission" date="2015-12" db="EMBL/GenBank/DDBJ databases">
        <title>Intraspecies pangenome expansion in the marine bacterium Alteromonas.</title>
        <authorList>
            <person name="Lopez-Perez M."/>
            <person name="Rodriguez-Valera F."/>
        </authorList>
    </citation>
    <scope>NUCLEOTIDE SEQUENCE [LARGE SCALE GENOMIC DNA]</scope>
    <source>
        <strain evidence="4 5">UM8</strain>
    </source>
</reference>
<dbReference type="InterPro" id="IPR029044">
    <property type="entry name" value="Nucleotide-diphossugar_trans"/>
</dbReference>
<dbReference type="SUPFAM" id="SSF53448">
    <property type="entry name" value="Nucleotide-diphospho-sugar transferases"/>
    <property type="match status" value="1"/>
</dbReference>
<dbReference type="RefSeq" id="WP_012518806.1">
    <property type="nucleotide sequence ID" value="NZ_CAKMLI010000002.1"/>
</dbReference>
<dbReference type="Gene3D" id="3.90.550.10">
    <property type="entry name" value="Spore Coat Polysaccharide Biosynthesis Protein SpsA, Chain A"/>
    <property type="match status" value="1"/>
</dbReference>